<feature type="non-terminal residue" evidence="1">
    <location>
        <position position="126"/>
    </location>
</feature>
<dbReference type="EMBL" id="CADCXU010000848">
    <property type="protein sequence ID" value="CAA9993602.1"/>
    <property type="molecule type" value="Genomic_DNA"/>
</dbReference>
<evidence type="ECO:0000313" key="2">
    <source>
        <dbReference type="Proteomes" id="UP000479000"/>
    </source>
</evidence>
<dbReference type="AlphaFoldDB" id="A0A6H5FWA1"/>
<dbReference type="Proteomes" id="UP000479000">
    <property type="component" value="Unassembled WGS sequence"/>
</dbReference>
<gene>
    <name evidence="1" type="ORF">NTEN_LOCUS517</name>
</gene>
<reference evidence="1 2" key="1">
    <citation type="submission" date="2020-02" db="EMBL/GenBank/DDBJ databases">
        <authorList>
            <person name="Ferguson B K."/>
        </authorList>
    </citation>
    <scope>NUCLEOTIDE SEQUENCE [LARGE SCALE GENOMIC DNA]</scope>
</reference>
<protein>
    <submittedName>
        <fullName evidence="1">Uncharacterized protein</fullName>
    </submittedName>
</protein>
<accession>A0A6H5FWA1</accession>
<proteinExistence type="predicted"/>
<name>A0A6H5FWA1_9HEMI</name>
<sequence length="126" mass="13913">MLAPAIAVFSNSILEHDCAQSMEHSKKIHTRPVPALCELQVKAQVAILYLLILDPVPAPLTEDSSRKFAFFSRRTKLPRLLLKKSFLFLCPQCENVSQPEESCLSGGVHSSTTVIILRPGAESIKL</sequence>
<evidence type="ECO:0000313" key="1">
    <source>
        <dbReference type="EMBL" id="CAA9993602.1"/>
    </source>
</evidence>
<organism evidence="1 2">
    <name type="scientific">Nesidiocoris tenuis</name>
    <dbReference type="NCBI Taxonomy" id="355587"/>
    <lineage>
        <taxon>Eukaryota</taxon>
        <taxon>Metazoa</taxon>
        <taxon>Ecdysozoa</taxon>
        <taxon>Arthropoda</taxon>
        <taxon>Hexapoda</taxon>
        <taxon>Insecta</taxon>
        <taxon>Pterygota</taxon>
        <taxon>Neoptera</taxon>
        <taxon>Paraneoptera</taxon>
        <taxon>Hemiptera</taxon>
        <taxon>Heteroptera</taxon>
        <taxon>Panheteroptera</taxon>
        <taxon>Cimicomorpha</taxon>
        <taxon>Miridae</taxon>
        <taxon>Dicyphina</taxon>
        <taxon>Nesidiocoris</taxon>
    </lineage>
</organism>
<keyword evidence="2" id="KW-1185">Reference proteome</keyword>